<feature type="transmembrane region" description="Helical" evidence="5">
    <location>
        <begin position="194"/>
        <end position="213"/>
    </location>
</feature>
<reference evidence="7 8" key="1">
    <citation type="submission" date="2019-04" db="EMBL/GenBank/DDBJ databases">
        <title>Complete genome sequence of Arthrobacter sp. ZXY-2 associated with effective atrazine degradation and salt adaptation.</title>
        <authorList>
            <person name="Zhao X."/>
        </authorList>
    </citation>
    <scope>NUCLEOTIDE SEQUENCE [LARGE SCALE GENOMIC DNA]</scope>
    <source>
        <strain evidence="8">ZP60</strain>
    </source>
</reference>
<dbReference type="KEGG" id="halz:E5139_02950"/>
<evidence type="ECO:0000313" key="8">
    <source>
        <dbReference type="Proteomes" id="UP000297053"/>
    </source>
</evidence>
<feature type="transmembrane region" description="Helical" evidence="5">
    <location>
        <begin position="21"/>
        <end position="46"/>
    </location>
</feature>
<dbReference type="EMBL" id="CP039375">
    <property type="protein sequence ID" value="QCD64650.1"/>
    <property type="molecule type" value="Genomic_DNA"/>
</dbReference>
<dbReference type="Proteomes" id="UP000297053">
    <property type="component" value="Chromosome"/>
</dbReference>
<evidence type="ECO:0000256" key="2">
    <source>
        <dbReference type="ARBA" id="ARBA00022692"/>
    </source>
</evidence>
<evidence type="ECO:0000259" key="6">
    <source>
        <dbReference type="Pfam" id="PF04893"/>
    </source>
</evidence>
<dbReference type="RefSeq" id="WP_015764090.1">
    <property type="nucleotide sequence ID" value="NZ_CP039375.1"/>
</dbReference>
<dbReference type="AlphaFoldDB" id="A0A4D6K9T4"/>
<evidence type="ECO:0000256" key="3">
    <source>
        <dbReference type="ARBA" id="ARBA00022989"/>
    </source>
</evidence>
<feature type="transmembrane region" description="Helical" evidence="5">
    <location>
        <begin position="109"/>
        <end position="131"/>
    </location>
</feature>
<evidence type="ECO:0000256" key="5">
    <source>
        <dbReference type="SAM" id="Phobius"/>
    </source>
</evidence>
<evidence type="ECO:0000256" key="1">
    <source>
        <dbReference type="ARBA" id="ARBA00004141"/>
    </source>
</evidence>
<evidence type="ECO:0000256" key="4">
    <source>
        <dbReference type="ARBA" id="ARBA00023136"/>
    </source>
</evidence>
<dbReference type="Pfam" id="PF04893">
    <property type="entry name" value="Yip1"/>
    <property type="match status" value="1"/>
</dbReference>
<proteinExistence type="predicted"/>
<dbReference type="GO" id="GO:0016020">
    <property type="term" value="C:membrane"/>
    <property type="evidence" value="ECO:0007669"/>
    <property type="project" value="UniProtKB-SubCell"/>
</dbReference>
<dbReference type="OMA" id="WQAYVWA"/>
<name>A0A4D6K9T4_9EURY</name>
<feature type="transmembrane region" description="Helical" evidence="5">
    <location>
        <begin position="143"/>
        <end position="166"/>
    </location>
</feature>
<gene>
    <name evidence="7" type="ORF">E5139_02950</name>
</gene>
<keyword evidence="3 5" id="KW-1133">Transmembrane helix</keyword>
<protein>
    <submittedName>
        <fullName evidence="7">YIP1 family protein</fullName>
    </submittedName>
</protein>
<comment type="subcellular location">
    <subcellularLocation>
        <location evidence="1">Membrane</location>
        <topology evidence="1">Multi-pass membrane protein</topology>
    </subcellularLocation>
</comment>
<reference evidence="7 8" key="2">
    <citation type="submission" date="2019-04" db="EMBL/GenBank/DDBJ databases">
        <authorList>
            <person name="Yang S."/>
            <person name="Wei W."/>
        </authorList>
    </citation>
    <scope>NUCLEOTIDE SEQUENCE [LARGE SCALE GENOMIC DNA]</scope>
    <source>
        <strain evidence="8">ZP60</strain>
    </source>
</reference>
<keyword evidence="4 5" id="KW-0472">Membrane</keyword>
<sequence>MAPRTPLLRPDRYFADREPTFDRGLIVAALVVVGTLVMVAGLGAVFTAKIDGTVMVDNPDRPSDQFCDGRMNESFSEMNTTFGCDEPAEIERNIDTIIDDAMGQFYGPLLVGVPVVLFVVAGLLHLGTALAGGQGSFGNTLTVAAWGFVPALVTMPLAIAALWVTMDPMTISQGMEPATFQSTLLGQIENWTPIALAFNAVGSLWGAVIWGFGLERGRNVSLIGAAIVSGSVAFLLFVVGLA</sequence>
<evidence type="ECO:0000313" key="7">
    <source>
        <dbReference type="EMBL" id="QCD64650.1"/>
    </source>
</evidence>
<dbReference type="InterPro" id="IPR006977">
    <property type="entry name" value="Yip1_dom"/>
</dbReference>
<organism evidence="7 8">
    <name type="scientific">Halomicrobium mukohataei</name>
    <dbReference type="NCBI Taxonomy" id="57705"/>
    <lineage>
        <taxon>Archaea</taxon>
        <taxon>Methanobacteriati</taxon>
        <taxon>Methanobacteriota</taxon>
        <taxon>Stenosarchaea group</taxon>
        <taxon>Halobacteria</taxon>
        <taxon>Halobacteriales</taxon>
        <taxon>Haloarculaceae</taxon>
        <taxon>Halomicrobium</taxon>
    </lineage>
</organism>
<accession>A0A4D6K9T4</accession>
<dbReference type="GeneID" id="42177861"/>
<feature type="domain" description="Yip1" evidence="6">
    <location>
        <begin position="7"/>
        <end position="240"/>
    </location>
</feature>
<feature type="transmembrane region" description="Helical" evidence="5">
    <location>
        <begin position="220"/>
        <end position="241"/>
    </location>
</feature>
<keyword evidence="2 5" id="KW-0812">Transmembrane</keyword>